<dbReference type="InterPro" id="IPR036249">
    <property type="entry name" value="Thioredoxin-like_sf"/>
</dbReference>
<dbReference type="VEuPathDB" id="VectorBase:LLONM1_000911"/>
<dbReference type="Pfam" id="PF13905">
    <property type="entry name" value="Thioredoxin_8"/>
    <property type="match status" value="1"/>
</dbReference>
<evidence type="ECO:0000313" key="4">
    <source>
        <dbReference type="EMBL" id="MBC1172774.1"/>
    </source>
</evidence>
<evidence type="ECO:0000256" key="2">
    <source>
        <dbReference type="SAM" id="MobiDB-lite"/>
    </source>
</evidence>
<feature type="region of interest" description="Disordered" evidence="2">
    <location>
        <begin position="780"/>
        <end position="815"/>
    </location>
</feature>
<dbReference type="SUPFAM" id="SSF52833">
    <property type="entry name" value="Thioredoxin-like"/>
    <property type="match status" value="1"/>
</dbReference>
<dbReference type="PANTHER" id="PTHR46388:SF2">
    <property type="entry name" value="NHL REPEAT-CONTAINING PROTEIN 2"/>
    <property type="match status" value="1"/>
</dbReference>
<feature type="domain" description="Thioredoxin" evidence="3">
    <location>
        <begin position="39"/>
        <end position="195"/>
    </location>
</feature>
<feature type="region of interest" description="Disordered" evidence="2">
    <location>
        <begin position="1135"/>
        <end position="1162"/>
    </location>
</feature>
<dbReference type="Pfam" id="PF01436">
    <property type="entry name" value="NHL"/>
    <property type="match status" value="3"/>
</dbReference>
<dbReference type="EMBL" id="GITU01004071">
    <property type="protein sequence ID" value="MBC1172774.1"/>
    <property type="molecule type" value="Transcribed_RNA"/>
</dbReference>
<dbReference type="InterPro" id="IPR012336">
    <property type="entry name" value="Thioredoxin-like_fold"/>
</dbReference>
<dbReference type="Gene3D" id="3.40.30.10">
    <property type="entry name" value="Glutaredoxin"/>
    <property type="match status" value="1"/>
</dbReference>
<dbReference type="InterPro" id="IPR001258">
    <property type="entry name" value="NHL_repeat"/>
</dbReference>
<reference evidence="4" key="1">
    <citation type="journal article" date="2020" name="BMC">
        <title>Leishmania infection induces a limited differential gene expression in the sand fly midgut.</title>
        <authorList>
            <person name="Coutinho-Abreu I.V."/>
            <person name="Serafim T.D."/>
            <person name="Meneses C."/>
            <person name="Kamhawi S."/>
            <person name="Oliveira F."/>
            <person name="Valenzuela J.G."/>
        </authorList>
    </citation>
    <scope>NUCLEOTIDE SEQUENCE</scope>
    <source>
        <strain evidence="4">Jacobina</strain>
        <tissue evidence="4">Midgut</tissue>
    </source>
</reference>
<protein>
    <recommendedName>
        <fullName evidence="3">Thioredoxin domain-containing protein</fullName>
    </recommendedName>
</protein>
<dbReference type="PANTHER" id="PTHR46388">
    <property type="entry name" value="NHL REPEAT-CONTAINING PROTEIN 2"/>
    <property type="match status" value="1"/>
</dbReference>
<evidence type="ECO:0000259" key="3">
    <source>
        <dbReference type="PROSITE" id="PS51352"/>
    </source>
</evidence>
<name>A0A7G3ALI4_LUTLO</name>
<feature type="compositionally biased region" description="Basic and acidic residues" evidence="2">
    <location>
        <begin position="1141"/>
        <end position="1160"/>
    </location>
</feature>
<feature type="compositionally biased region" description="Polar residues" evidence="2">
    <location>
        <begin position="1015"/>
        <end position="1031"/>
    </location>
</feature>
<dbReference type="CDD" id="cd03012">
    <property type="entry name" value="TlpA_like_DipZ_like"/>
    <property type="match status" value="1"/>
</dbReference>
<dbReference type="VEuPathDB" id="VectorBase:LLONM1_009442"/>
<feature type="region of interest" description="Disordered" evidence="2">
    <location>
        <begin position="721"/>
        <end position="743"/>
    </location>
</feature>
<dbReference type="InterPro" id="IPR011042">
    <property type="entry name" value="6-blade_b-propeller_TolB-like"/>
</dbReference>
<feature type="compositionally biased region" description="Basic and acidic residues" evidence="2">
    <location>
        <begin position="721"/>
        <end position="734"/>
    </location>
</feature>
<dbReference type="CDD" id="cd14951">
    <property type="entry name" value="NHL-2_like"/>
    <property type="match status" value="1"/>
</dbReference>
<dbReference type="SUPFAM" id="SSF101898">
    <property type="entry name" value="NHL repeat"/>
    <property type="match status" value="1"/>
</dbReference>
<sequence length="1489" mass="166670">MSVEDAEQVEMLDQLAYNCNRLRHELKAASTAEEEEEILKVYLRKADETHQPVGDFKEDLDWFNVEDPLTLGESLRGKIVVLDFFTYCCINCMHILPDLKKLEEMFTVEDGLVVIGVHSAKFDNEKDSANILSAVQRYNITHPVVNDVNSAMWNELNVQCWPTLLVLGPRGNPLFVLMGEGHFPILVKYIRSALEFYRNQGAIGAGSLPIKPSTDLLMKSNLKFPGKIACSKGSEAEDGAELYAIADSGNHRVVLINAQGEVLQKIGGKSAGFADGNFKTCRFDSPQGLVFLDSNTIFVADTENHAIRKICLRTRTVETIVGTGKQGNDRVGGKIGVEQEISSPWDVAVFRTKDMDMSFHMDESTIPEKTLLLIAMAGTHQIWAYFIDDLIWWKFRKCTQGTCAMIAGNGNEENRNNAYPTNASFAQPSGIAIARDTKELFIADSESSCVRKLSLSDGKVSGVVGGERNPQNLFAFGDVDGKSVLAKLQHPLGVTYNGRDKLIYVADTYNHKIKRIDSLTQSVTTLDVKGHAFNEPGGLCVNPSGTHLYVADTNNHTIEIVSLATLEARTLSISFSSSGNDALRHPGTPLQFGRLVLKPQGGKIRLSITLNLEQELGFTEEAPQKWNVYLPNDSWYVSQQNGTLRKGHSVDIDITVPEASFRLQVDSFSVHFKLALCSSRGMCFLDDDDELEYDALNDETFGAAVSTDWEGIHENLVKLESEKKQTNEKPHRAPVENANSSRNKYGADLDVNLSRVSLDDCFLENLDDPELPLKLDSSVWSSPVDHRKRDDPYNALSKPDMSKAPKAPVLNSHSPLPKMFTVEDIERNIRKAQTTPRDALGALGMPLHYAPEPPKPPNLPPPPNQLNCRHIMPPPGILPSPLSQAHNVPLYNVPMAKQQPPPFRPPPSDFPLMHLMTSMGGPPMPRPIPPAGMPQMPYSNMPMHSNFGGVRPPMPGQPGRINPLMNGPPFPTPPPPTSQMQSNPVSVNQYNKRLVQEIQQNHPMLYFNRMNNFDAGNNSYHQNQMNGSKNSNQNHQQQHRFKQQQQHKSDGNLNLEEYDEYANLMSQRNKQWLIGIQLLQLNTETPYIDDYYYTVFKERRMRRERESKAHRDNQMNHPLTQPKGHQQLVLMSMGKNGTNQRNHDRDKKNQDANKGDKEMTPRTYTPLQFENSLGKLQCGSVTAPRKIIDMDIMGPETGYQLNPSIELSTQKKSRQMLLHIESLYKIVLKIEDLKNPIAVSTALVVKAKKERERKQALEQLESEDPADGEGKSRQAVLDAIDEKYPEPEKLDDLLPQLVAGLSVDKVMGMMNVRKGKTLIKRALPHLVDEEHKWQVWQAIFAVLPIITKKDRDDTDGSLGGLFTEFKNHLIVAKLGDFITVPKAIIAASKKLNFIFASKFGMLSIIAMMLRVETIFQMDENEPPLTASNDGTAWGQFVATLAACAAKQPLTEAEQSLDKEILQILLNHLRRYPEIETQPLTTALSQVEFK</sequence>
<dbReference type="InterPro" id="IPR045302">
    <property type="entry name" value="NHL2_NHL_rpt_dom"/>
</dbReference>
<dbReference type="InterPro" id="IPR013766">
    <property type="entry name" value="Thioredoxin_domain"/>
</dbReference>
<accession>A0A7G3ALI4</accession>
<proteinExistence type="predicted"/>
<organism evidence="4">
    <name type="scientific">Lutzomyia longipalpis</name>
    <name type="common">Sand fly</name>
    <dbReference type="NCBI Taxonomy" id="7200"/>
    <lineage>
        <taxon>Eukaryota</taxon>
        <taxon>Metazoa</taxon>
        <taxon>Ecdysozoa</taxon>
        <taxon>Arthropoda</taxon>
        <taxon>Hexapoda</taxon>
        <taxon>Insecta</taxon>
        <taxon>Pterygota</taxon>
        <taxon>Neoptera</taxon>
        <taxon>Endopterygota</taxon>
        <taxon>Diptera</taxon>
        <taxon>Nematocera</taxon>
        <taxon>Psychodoidea</taxon>
        <taxon>Psychodidae</taxon>
        <taxon>Lutzomyia</taxon>
        <taxon>Lutzomyia</taxon>
    </lineage>
</organism>
<dbReference type="PROSITE" id="PS51352">
    <property type="entry name" value="THIOREDOXIN_2"/>
    <property type="match status" value="1"/>
</dbReference>
<dbReference type="Gene3D" id="2.120.10.30">
    <property type="entry name" value="TolB, C-terminal domain"/>
    <property type="match status" value="2"/>
</dbReference>
<evidence type="ECO:0000256" key="1">
    <source>
        <dbReference type="ARBA" id="ARBA00022737"/>
    </source>
</evidence>
<keyword evidence="1" id="KW-0677">Repeat</keyword>
<feature type="region of interest" description="Disordered" evidence="2">
    <location>
        <begin position="1015"/>
        <end position="1050"/>
    </location>
</feature>